<comment type="caution">
    <text evidence="6">The sequence shown here is derived from an EMBL/GenBank/DDBJ whole genome shotgun (WGS) entry which is preliminary data.</text>
</comment>
<dbReference type="GO" id="GO:0044781">
    <property type="term" value="P:bacterial-type flagellum organization"/>
    <property type="evidence" value="ECO:0007669"/>
    <property type="project" value="UniProtKB-UniRule"/>
</dbReference>
<comment type="function">
    <text evidence="3">Required for flagellar hook formation. May act as a scaffolding protein.</text>
</comment>
<evidence type="ECO:0000256" key="1">
    <source>
        <dbReference type="ARBA" id="ARBA00010577"/>
    </source>
</evidence>
<dbReference type="Pfam" id="PF13860">
    <property type="entry name" value="FlgD_ig"/>
    <property type="match status" value="1"/>
</dbReference>
<dbReference type="Proteomes" id="UP000178606">
    <property type="component" value="Unassembled WGS sequence"/>
</dbReference>
<name>A0A1F6D671_HANXR</name>
<organism evidence="6 7">
    <name type="scientific">Handelsmanbacteria sp. (strain RIFCSPLOWO2_12_FULL_64_10)</name>
    <dbReference type="NCBI Taxonomy" id="1817868"/>
    <lineage>
        <taxon>Bacteria</taxon>
        <taxon>Candidatus Handelsmaniibacteriota</taxon>
    </lineage>
</organism>
<evidence type="ECO:0000313" key="6">
    <source>
        <dbReference type="EMBL" id="OGG56820.1"/>
    </source>
</evidence>
<feature type="domain" description="FlgD/Vpr Ig-like" evidence="5">
    <location>
        <begin position="132"/>
        <end position="199"/>
    </location>
</feature>
<dbReference type="Pfam" id="PF03963">
    <property type="entry name" value="FlgD"/>
    <property type="match status" value="1"/>
</dbReference>
<evidence type="ECO:0000313" key="7">
    <source>
        <dbReference type="Proteomes" id="UP000178606"/>
    </source>
</evidence>
<dbReference type="Gene3D" id="2.60.40.4070">
    <property type="match status" value="1"/>
</dbReference>
<evidence type="ECO:0000256" key="3">
    <source>
        <dbReference type="RuleBase" id="RU362076"/>
    </source>
</evidence>
<protein>
    <recommendedName>
        <fullName evidence="3">Basal-body rod modification protein FlgD</fullName>
    </recommendedName>
</protein>
<dbReference type="Gene3D" id="2.30.30.910">
    <property type="match status" value="1"/>
</dbReference>
<dbReference type="InterPro" id="IPR005648">
    <property type="entry name" value="FlgD"/>
</dbReference>
<comment type="similarity">
    <text evidence="1 3">Belongs to the FlgD family.</text>
</comment>
<accession>A0A1F6D671</accession>
<dbReference type="EMBL" id="MFKF01000023">
    <property type="protein sequence ID" value="OGG56820.1"/>
    <property type="molecule type" value="Genomic_DNA"/>
</dbReference>
<evidence type="ECO:0000256" key="4">
    <source>
        <dbReference type="SAM" id="MobiDB-lite"/>
    </source>
</evidence>
<evidence type="ECO:0000259" key="5">
    <source>
        <dbReference type="Pfam" id="PF13860"/>
    </source>
</evidence>
<reference evidence="6 7" key="1">
    <citation type="journal article" date="2016" name="Nat. Commun.">
        <title>Thousands of microbial genomes shed light on interconnected biogeochemical processes in an aquifer system.</title>
        <authorList>
            <person name="Anantharaman K."/>
            <person name="Brown C.T."/>
            <person name="Hug L.A."/>
            <person name="Sharon I."/>
            <person name="Castelle C.J."/>
            <person name="Probst A.J."/>
            <person name="Thomas B.C."/>
            <person name="Singh A."/>
            <person name="Wilkins M.J."/>
            <person name="Karaoz U."/>
            <person name="Brodie E.L."/>
            <person name="Williams K.H."/>
            <person name="Hubbard S.S."/>
            <person name="Banfield J.F."/>
        </authorList>
    </citation>
    <scope>NUCLEOTIDE SEQUENCE [LARGE SCALE GENOMIC DNA]</scope>
    <source>
        <strain evidence="7">RIFCSPLOWO2_12_FULL_64_10</strain>
    </source>
</reference>
<keyword evidence="2 3" id="KW-1005">Bacterial flagellum biogenesis</keyword>
<dbReference type="InterPro" id="IPR025965">
    <property type="entry name" value="FlgD/Vpr_Ig-like"/>
</dbReference>
<feature type="compositionally biased region" description="Basic and acidic residues" evidence="4">
    <location>
        <begin position="15"/>
        <end position="29"/>
    </location>
</feature>
<dbReference type="AlphaFoldDB" id="A0A1F6D671"/>
<sequence>MSLSIEQPIGQERSISVDEIRRQASERETSGGSSPTPSRELGKDAFLRLLTVQLKNQDPLEPIKNEAFVAQLAQFSSLEQLQNINTTLAEGNRGGATRDGATVAAVNNNTAVSLIGKQVEVVKDNVDLPESGPAQIPYNLEESADRVTAEITDALGRTVRTLTLHPSGLQGLMLWDGKSDDGVRVRPGAYRVSLTAQAGSQSVKASNVALQEVTGVRTRNDAEPLLLFSGGSAPLSSVSGIFTRR</sequence>
<proteinExistence type="inferred from homology"/>
<gene>
    <name evidence="6" type="ORF">A3F84_10505</name>
</gene>
<evidence type="ECO:0000256" key="2">
    <source>
        <dbReference type="ARBA" id="ARBA00022795"/>
    </source>
</evidence>
<feature type="region of interest" description="Disordered" evidence="4">
    <location>
        <begin position="1"/>
        <end position="42"/>
    </location>
</feature>